<protein>
    <recommendedName>
        <fullName evidence="5">Peptidase A1 domain-containing protein</fullName>
    </recommendedName>
</protein>
<dbReference type="SUPFAM" id="SSF50630">
    <property type="entry name" value="Acid proteases"/>
    <property type="match status" value="1"/>
</dbReference>
<dbReference type="EMBL" id="KZ613743">
    <property type="protein sequence ID" value="PMD66583.1"/>
    <property type="molecule type" value="Genomic_DNA"/>
</dbReference>
<dbReference type="InterPro" id="IPR021109">
    <property type="entry name" value="Peptidase_aspartic_dom_sf"/>
</dbReference>
<dbReference type="Gene3D" id="2.40.70.10">
    <property type="entry name" value="Acid Proteases"/>
    <property type="match status" value="1"/>
</dbReference>
<evidence type="ECO:0000256" key="1">
    <source>
        <dbReference type="SAM" id="MobiDB-lite"/>
    </source>
</evidence>
<keyword evidence="4" id="KW-1185">Reference proteome</keyword>
<feature type="compositionally biased region" description="Basic and acidic residues" evidence="1">
    <location>
        <begin position="444"/>
        <end position="459"/>
    </location>
</feature>
<feature type="compositionally biased region" description="Polar residues" evidence="1">
    <location>
        <begin position="468"/>
        <end position="477"/>
    </location>
</feature>
<organism evidence="3 4">
    <name type="scientific">Hyaloscypha bicolor E</name>
    <dbReference type="NCBI Taxonomy" id="1095630"/>
    <lineage>
        <taxon>Eukaryota</taxon>
        <taxon>Fungi</taxon>
        <taxon>Dikarya</taxon>
        <taxon>Ascomycota</taxon>
        <taxon>Pezizomycotina</taxon>
        <taxon>Leotiomycetes</taxon>
        <taxon>Helotiales</taxon>
        <taxon>Hyaloscyphaceae</taxon>
        <taxon>Hyaloscypha</taxon>
        <taxon>Hyaloscypha bicolor</taxon>
    </lineage>
</organism>
<dbReference type="Proteomes" id="UP000235371">
    <property type="component" value="Unassembled WGS sequence"/>
</dbReference>
<feature type="region of interest" description="Disordered" evidence="1">
    <location>
        <begin position="441"/>
        <end position="499"/>
    </location>
</feature>
<keyword evidence="2" id="KW-0812">Transmembrane</keyword>
<sequence length="499" mass="52391">MTNVIAPSVCADGGACSVAQAAGFYDPHSSSTAFDIGQTGFVDNTTMSSTTGAISTLTGRNQNRRSILDFDLLVITAANDILPDGTTYPAQIGKLALGASNFNQTWLHFPPSPNWNGTILPSYLFAAGITPSISYGMHIGSTTLGIPGSLNIGGYDQSRALQPVSGQPYTIDHLPIDLLDIGIEVAEGGSPFNFSSQTGLLGASNSSIGVSVPVLVEATVPYLYLPQSTCDAITKHLPVTYEAKYGLYFWNTADPNYKVIVSSPAFLSFTFRANGSISQNMTINVPFSLLNLTLSAPIINTPTQYLPLRPSLGPSGSYELGRTFLQAAFVGVNWQTATGVGSGVWFLAQAPGPNTPSDNPSTSINPTDNSIIGSTSSWKDSWKGVWTVLNSTNPSTGGSNQAKKTGGLSHGAIAGIAVGAIAGLSLCGLAAWCLHRRRTNSAKEQFRQPSSDETREGWRESAFAGSGVPSSKQSYPSSGFAPRELDTGQVSPRPVEMAA</sequence>
<dbReference type="GeneID" id="36596029"/>
<evidence type="ECO:0000313" key="3">
    <source>
        <dbReference type="EMBL" id="PMD66583.1"/>
    </source>
</evidence>
<proteinExistence type="predicted"/>
<keyword evidence="2" id="KW-0472">Membrane</keyword>
<name>A0A2J6TU71_9HELO</name>
<dbReference type="RefSeq" id="XP_024743487.1">
    <property type="nucleotide sequence ID" value="XM_024887953.1"/>
</dbReference>
<dbReference type="InParanoid" id="A0A2J6TU71"/>
<dbReference type="OrthoDB" id="4074350at2759"/>
<gene>
    <name evidence="3" type="ORF">K444DRAFT_698503</name>
</gene>
<keyword evidence="2" id="KW-1133">Transmembrane helix</keyword>
<dbReference type="AlphaFoldDB" id="A0A2J6TU71"/>
<evidence type="ECO:0000313" key="4">
    <source>
        <dbReference type="Proteomes" id="UP000235371"/>
    </source>
</evidence>
<dbReference type="STRING" id="1095630.A0A2J6TU71"/>
<reference evidence="3 4" key="1">
    <citation type="submission" date="2016-04" db="EMBL/GenBank/DDBJ databases">
        <title>A degradative enzymes factory behind the ericoid mycorrhizal symbiosis.</title>
        <authorList>
            <consortium name="DOE Joint Genome Institute"/>
            <person name="Martino E."/>
            <person name="Morin E."/>
            <person name="Grelet G."/>
            <person name="Kuo A."/>
            <person name="Kohler A."/>
            <person name="Daghino S."/>
            <person name="Barry K."/>
            <person name="Choi C."/>
            <person name="Cichocki N."/>
            <person name="Clum A."/>
            <person name="Copeland A."/>
            <person name="Hainaut M."/>
            <person name="Haridas S."/>
            <person name="Labutti K."/>
            <person name="Lindquist E."/>
            <person name="Lipzen A."/>
            <person name="Khouja H.-R."/>
            <person name="Murat C."/>
            <person name="Ohm R."/>
            <person name="Olson A."/>
            <person name="Spatafora J."/>
            <person name="Veneault-Fourrey C."/>
            <person name="Henrissat B."/>
            <person name="Grigoriev I."/>
            <person name="Martin F."/>
            <person name="Perotto S."/>
        </authorList>
    </citation>
    <scope>NUCLEOTIDE SEQUENCE [LARGE SCALE GENOMIC DNA]</scope>
    <source>
        <strain evidence="3 4">E</strain>
    </source>
</reference>
<accession>A0A2J6TU71</accession>
<evidence type="ECO:0008006" key="5">
    <source>
        <dbReference type="Google" id="ProtNLM"/>
    </source>
</evidence>
<evidence type="ECO:0000256" key="2">
    <source>
        <dbReference type="SAM" id="Phobius"/>
    </source>
</evidence>
<feature type="transmembrane region" description="Helical" evidence="2">
    <location>
        <begin position="412"/>
        <end position="434"/>
    </location>
</feature>